<dbReference type="PROSITE" id="PS00463">
    <property type="entry name" value="ZN2_CY6_FUNGAL_1"/>
    <property type="match status" value="1"/>
</dbReference>
<evidence type="ECO:0000313" key="8">
    <source>
        <dbReference type="Proteomes" id="UP001610446"/>
    </source>
</evidence>
<dbReference type="EMBL" id="JBFXLU010000425">
    <property type="protein sequence ID" value="KAL2826762.1"/>
    <property type="molecule type" value="Genomic_DNA"/>
</dbReference>
<reference evidence="7 8" key="1">
    <citation type="submission" date="2024-07" db="EMBL/GenBank/DDBJ databases">
        <title>Section-level genome sequencing and comparative genomics of Aspergillus sections Usti and Cavernicolus.</title>
        <authorList>
            <consortium name="Lawrence Berkeley National Laboratory"/>
            <person name="Nybo J.L."/>
            <person name="Vesth T.C."/>
            <person name="Theobald S."/>
            <person name="Frisvad J.C."/>
            <person name="Larsen T.O."/>
            <person name="Kjaerboelling I."/>
            <person name="Rothschild-Mancinelli K."/>
            <person name="Lyhne E.K."/>
            <person name="Kogle M.E."/>
            <person name="Barry K."/>
            <person name="Clum A."/>
            <person name="Na H."/>
            <person name="Ledsgaard L."/>
            <person name="Lin J."/>
            <person name="Lipzen A."/>
            <person name="Kuo A."/>
            <person name="Riley R."/>
            <person name="Mondo S."/>
            <person name="Labutti K."/>
            <person name="Haridas S."/>
            <person name="Pangalinan J."/>
            <person name="Salamov A.A."/>
            <person name="Simmons B.A."/>
            <person name="Magnuson J.K."/>
            <person name="Chen J."/>
            <person name="Drula E."/>
            <person name="Henrissat B."/>
            <person name="Wiebenga A."/>
            <person name="Lubbers R.J."/>
            <person name="Gomes A.C."/>
            <person name="Makela M.R."/>
            <person name="Stajich J."/>
            <person name="Grigoriev I.V."/>
            <person name="Mortensen U.H."/>
            <person name="De Vries R.P."/>
            <person name="Baker S.E."/>
            <person name="Andersen M.R."/>
        </authorList>
    </citation>
    <scope>NUCLEOTIDE SEQUENCE [LARGE SCALE GENOMIC DNA]</scope>
    <source>
        <strain evidence="7 8">CBS 123904</strain>
    </source>
</reference>
<feature type="region of interest" description="Disordered" evidence="5">
    <location>
        <begin position="165"/>
        <end position="193"/>
    </location>
</feature>
<feature type="domain" description="Zn(2)-C6 fungal-type" evidence="6">
    <location>
        <begin position="24"/>
        <end position="55"/>
    </location>
</feature>
<dbReference type="SMART" id="SM00066">
    <property type="entry name" value="GAL4"/>
    <property type="match status" value="1"/>
</dbReference>
<dbReference type="Pfam" id="PF00172">
    <property type="entry name" value="Zn_clus"/>
    <property type="match status" value="1"/>
</dbReference>
<sequence>MPRHLTSPRLYMSSTSVRRRRDAACLRCHNRKTRCDARNAQPCTNCKWFKHECIVPKRSKHPISPTTEEKTQKFVDTIAHGRSESYEIRVVEDHERSAYSGTIDANSFNDHNICHDIWTQSPKLPPYISPLPSGLFFSAVAAEAQSHGLLTEVNTDAEINDEKYRSVEQPPRQQISHSDCNATGPAIPMSDPEENNDWAHFLGGGTTASFLSSVNLMPHERALLMQLSNGSTFVDRFDDNDS</sequence>
<accession>A0ABR4IG95</accession>
<gene>
    <name evidence="7" type="ORF">BJY01DRAFT_229551</name>
</gene>
<protein>
    <recommendedName>
        <fullName evidence="6">Zn(2)-C6 fungal-type domain-containing protein</fullName>
    </recommendedName>
</protein>
<evidence type="ECO:0000313" key="7">
    <source>
        <dbReference type="EMBL" id="KAL2826762.1"/>
    </source>
</evidence>
<comment type="caution">
    <text evidence="7">The sequence shown here is derived from an EMBL/GenBank/DDBJ whole genome shotgun (WGS) entry which is preliminary data.</text>
</comment>
<evidence type="ECO:0000256" key="2">
    <source>
        <dbReference type="ARBA" id="ARBA00023125"/>
    </source>
</evidence>
<evidence type="ECO:0000256" key="4">
    <source>
        <dbReference type="ARBA" id="ARBA00023242"/>
    </source>
</evidence>
<keyword evidence="2" id="KW-0238">DNA-binding</keyword>
<organism evidence="7 8">
    <name type="scientific">Aspergillus pseudoustus</name>
    <dbReference type="NCBI Taxonomy" id="1810923"/>
    <lineage>
        <taxon>Eukaryota</taxon>
        <taxon>Fungi</taxon>
        <taxon>Dikarya</taxon>
        <taxon>Ascomycota</taxon>
        <taxon>Pezizomycotina</taxon>
        <taxon>Eurotiomycetes</taxon>
        <taxon>Eurotiomycetidae</taxon>
        <taxon>Eurotiales</taxon>
        <taxon>Aspergillaceae</taxon>
        <taxon>Aspergillus</taxon>
        <taxon>Aspergillus subgen. Nidulantes</taxon>
    </lineage>
</organism>
<keyword evidence="4" id="KW-0539">Nucleus</keyword>
<dbReference type="CDD" id="cd00067">
    <property type="entry name" value="GAL4"/>
    <property type="match status" value="1"/>
</dbReference>
<dbReference type="InterPro" id="IPR001138">
    <property type="entry name" value="Zn2Cys6_DnaBD"/>
</dbReference>
<keyword evidence="1" id="KW-0805">Transcription regulation</keyword>
<dbReference type="SUPFAM" id="SSF57701">
    <property type="entry name" value="Zn2/Cys6 DNA-binding domain"/>
    <property type="match status" value="1"/>
</dbReference>
<dbReference type="Proteomes" id="UP001610446">
    <property type="component" value="Unassembled WGS sequence"/>
</dbReference>
<evidence type="ECO:0000256" key="3">
    <source>
        <dbReference type="ARBA" id="ARBA00023163"/>
    </source>
</evidence>
<evidence type="ECO:0000256" key="1">
    <source>
        <dbReference type="ARBA" id="ARBA00023015"/>
    </source>
</evidence>
<evidence type="ECO:0000256" key="5">
    <source>
        <dbReference type="SAM" id="MobiDB-lite"/>
    </source>
</evidence>
<keyword evidence="8" id="KW-1185">Reference proteome</keyword>
<dbReference type="InterPro" id="IPR036864">
    <property type="entry name" value="Zn2-C6_fun-type_DNA-bd_sf"/>
</dbReference>
<name>A0ABR4IG95_9EURO</name>
<keyword evidence="3" id="KW-0804">Transcription</keyword>
<dbReference type="Gene3D" id="4.10.240.10">
    <property type="entry name" value="Zn(2)-C6 fungal-type DNA-binding domain"/>
    <property type="match status" value="1"/>
</dbReference>
<feature type="compositionally biased region" description="Polar residues" evidence="5">
    <location>
        <begin position="171"/>
        <end position="181"/>
    </location>
</feature>
<proteinExistence type="predicted"/>
<evidence type="ECO:0000259" key="6">
    <source>
        <dbReference type="PROSITE" id="PS50048"/>
    </source>
</evidence>
<dbReference type="PROSITE" id="PS50048">
    <property type="entry name" value="ZN2_CY6_FUNGAL_2"/>
    <property type="match status" value="1"/>
</dbReference>